<dbReference type="PANTHER" id="PTHR10903:SF107">
    <property type="entry name" value="GTPASE IMAP FAMILY MEMBER 4-LIKE-RELATED"/>
    <property type="match status" value="1"/>
</dbReference>
<evidence type="ECO:0000256" key="1">
    <source>
        <dbReference type="ARBA" id="ARBA00008535"/>
    </source>
</evidence>
<keyword evidence="2" id="KW-0547">Nucleotide-binding</keyword>
<evidence type="ECO:0000259" key="5">
    <source>
        <dbReference type="PROSITE" id="PS51720"/>
    </source>
</evidence>
<feature type="domain" description="AIG1-type G" evidence="5">
    <location>
        <begin position="260"/>
        <end position="455"/>
    </location>
</feature>
<gene>
    <name evidence="6" type="ORF">AALO_G00173610</name>
</gene>
<name>A0AAV6G742_9TELE</name>
<proteinExistence type="inferred from homology"/>
<dbReference type="Gene3D" id="3.40.50.300">
    <property type="entry name" value="P-loop containing nucleotide triphosphate hydrolases"/>
    <property type="match status" value="4"/>
</dbReference>
<dbReference type="AlphaFoldDB" id="A0AAV6G742"/>
<comment type="caution">
    <text evidence="6">The sequence shown here is derived from an EMBL/GenBank/DDBJ whole genome shotgun (WGS) entry which is preliminary data.</text>
</comment>
<accession>A0AAV6G742</accession>
<evidence type="ECO:0000313" key="7">
    <source>
        <dbReference type="Proteomes" id="UP000823561"/>
    </source>
</evidence>
<protein>
    <recommendedName>
        <fullName evidence="5">AIG1-type G domain-containing protein</fullName>
    </recommendedName>
</protein>
<evidence type="ECO:0000256" key="4">
    <source>
        <dbReference type="SAM" id="MobiDB-lite"/>
    </source>
</evidence>
<feature type="domain" description="AIG1-type G" evidence="5">
    <location>
        <begin position="1"/>
        <end position="198"/>
    </location>
</feature>
<dbReference type="PANTHER" id="PTHR10903">
    <property type="entry name" value="GTPASE, IMAP FAMILY MEMBER-RELATED"/>
    <property type="match status" value="1"/>
</dbReference>
<evidence type="ECO:0000313" key="6">
    <source>
        <dbReference type="EMBL" id="KAG5270904.1"/>
    </source>
</evidence>
<dbReference type="InterPro" id="IPR027417">
    <property type="entry name" value="P-loop_NTPase"/>
</dbReference>
<keyword evidence="3" id="KW-0342">GTP-binding</keyword>
<organism evidence="6 7">
    <name type="scientific">Alosa alosa</name>
    <name type="common">allis shad</name>
    <dbReference type="NCBI Taxonomy" id="278164"/>
    <lineage>
        <taxon>Eukaryota</taxon>
        <taxon>Metazoa</taxon>
        <taxon>Chordata</taxon>
        <taxon>Craniata</taxon>
        <taxon>Vertebrata</taxon>
        <taxon>Euteleostomi</taxon>
        <taxon>Actinopterygii</taxon>
        <taxon>Neopterygii</taxon>
        <taxon>Teleostei</taxon>
        <taxon>Clupei</taxon>
        <taxon>Clupeiformes</taxon>
        <taxon>Clupeoidei</taxon>
        <taxon>Clupeidae</taxon>
        <taxon>Alosa</taxon>
    </lineage>
</organism>
<evidence type="ECO:0000256" key="2">
    <source>
        <dbReference type="ARBA" id="ARBA00022741"/>
    </source>
</evidence>
<feature type="region of interest" description="Disordered" evidence="4">
    <location>
        <begin position="736"/>
        <end position="757"/>
    </location>
</feature>
<evidence type="ECO:0000256" key="3">
    <source>
        <dbReference type="ARBA" id="ARBA00023134"/>
    </source>
</evidence>
<reference evidence="6" key="1">
    <citation type="submission" date="2020-10" db="EMBL/GenBank/DDBJ databases">
        <title>Chromosome-scale genome assembly of the Allis shad, Alosa alosa.</title>
        <authorList>
            <person name="Margot Z."/>
            <person name="Christophe K."/>
            <person name="Cabau C."/>
            <person name="Louis A."/>
            <person name="Berthelot C."/>
            <person name="Parey E."/>
            <person name="Roest Crollius H."/>
            <person name="Montfort J."/>
            <person name="Robinson-Rechavi M."/>
            <person name="Bucao C."/>
            <person name="Bouchez O."/>
            <person name="Gislard M."/>
            <person name="Lluch J."/>
            <person name="Milhes M."/>
            <person name="Lampietro C."/>
            <person name="Lopez Roques C."/>
            <person name="Donnadieu C."/>
            <person name="Braasch I."/>
            <person name="Desvignes T."/>
            <person name="Postlethwait J."/>
            <person name="Bobe J."/>
            <person name="Guiguen Y."/>
        </authorList>
    </citation>
    <scope>NUCLEOTIDE SEQUENCE</scope>
    <source>
        <strain evidence="6">M-15738</strain>
        <tissue evidence="6">Blood</tissue>
    </source>
</reference>
<dbReference type="Proteomes" id="UP000823561">
    <property type="component" value="Chromosome 13"/>
</dbReference>
<keyword evidence="7" id="KW-1185">Reference proteome</keyword>
<sequence length="955" mass="108427">MTDMRLVILGFRDAGKSSAGNTILGGQHFYSKKTVQCVKGERNVDGRHVTIIKAPGWGKDQLLKDTAELMKEEITLSVSLCPPGPHSVLLVIRAGMKFTETSRRAVQEHAELLGERVWSHTIVLFTHGDWLGERSIEQYIESEGKPLQWLAEKCGNRYHVFSNETTKVQVSELFRKVEETVVGNSGHPYEIDGKVLRAVEERKTVETKKAEQMKNKFQETRDVPTGGDAKTSTETVKSIPTRGDAITSPQTVKSKPRRLSKNLRIILLGHSNAGKYSLGNRLLGRPHNALHSVKKQCWVSGRHITVVNTPGWGREQRLSDTPELTRQEIILSVSHCVPGPHVLVLVIRVGETFTELNRRAVQDHMDLLGARVWEHTLVVLKCVRGLDNLPIKQYIEREGKALHWLVEKCGNRCCVLDNKNKSDYSYVEELLKVADSTVEQNGGSHYEMEGEVLQEVQAKKKGQVERAKERENKVRKLWEELKMCEGLEKITIRDKPRKETTTVTNQTKNLHNLANIRLVLLGSVDEGKRAVGNTILGREEFSSKIICECVTKHGSVGQRQVTVINPPGWGREQRLSQTPVNVRQQLLQSVFPPGAHALILVIRADRKFTEANRVALQDHMELLGERVWDHTIVLFTCGDWLGNIAIEQFIYSEGQPLLWVVEKCSYRVHRMNNTDRAAITQVSKLLESIAFVVAKNKVKHFELDSERYQSEKLKIEARERTVKEMRERIQQVMGMGDVQRRSSLRRPPSLNDDRSAPQTEFRIMLLGHRGSGKTAAGNSILGSEAFHTKQSVQSMKKEARVAGRRLTVIRASDWEKEQLLIDTPELTKQEIMLSLSMCPPGPHAILVLVSVVLKFTEASRRAIQEHLELLSEKAWKHCMVLFTCEEWLGDITIEQYIESEGKPLQWLVEKCGDRYHVLNHKKRRESSQVTELLQKIEHMVTGYGGSYYQLDSDTL</sequence>
<feature type="domain" description="AIG1-type G" evidence="5">
    <location>
        <begin position="758"/>
        <end position="955"/>
    </location>
</feature>
<dbReference type="GO" id="GO:0005525">
    <property type="term" value="F:GTP binding"/>
    <property type="evidence" value="ECO:0007669"/>
    <property type="project" value="UniProtKB-KW"/>
</dbReference>
<feature type="domain" description="AIG1-type G" evidence="5">
    <location>
        <begin position="513"/>
        <end position="718"/>
    </location>
</feature>
<comment type="similarity">
    <text evidence="1">Belongs to the TRAFAC class TrmE-Era-EngA-EngB-Septin-like GTPase superfamily. AIG1/Toc34/Toc159-like paraseptin GTPase family. IAN subfamily.</text>
</comment>
<feature type="region of interest" description="Disordered" evidence="4">
    <location>
        <begin position="220"/>
        <end position="254"/>
    </location>
</feature>
<dbReference type="Pfam" id="PF04548">
    <property type="entry name" value="AIG1"/>
    <property type="match status" value="4"/>
</dbReference>
<dbReference type="EMBL" id="JADWDJ010000013">
    <property type="protein sequence ID" value="KAG5270904.1"/>
    <property type="molecule type" value="Genomic_DNA"/>
</dbReference>
<dbReference type="SUPFAM" id="SSF52540">
    <property type="entry name" value="P-loop containing nucleoside triphosphate hydrolases"/>
    <property type="match status" value="4"/>
</dbReference>
<dbReference type="PROSITE" id="PS51720">
    <property type="entry name" value="G_AIG1"/>
    <property type="match status" value="4"/>
</dbReference>
<dbReference type="FunFam" id="3.40.50.300:FF:001809">
    <property type="entry name" value="Si:ch1073-365p7.2"/>
    <property type="match status" value="4"/>
</dbReference>
<dbReference type="InterPro" id="IPR045058">
    <property type="entry name" value="GIMA/IAN/Toc"/>
</dbReference>
<dbReference type="InterPro" id="IPR006703">
    <property type="entry name" value="G_AIG1"/>
</dbReference>